<reference evidence="2" key="1">
    <citation type="submission" date="2016-10" db="EMBL/GenBank/DDBJ databases">
        <authorList>
            <person name="Varghese N."/>
            <person name="Submissions S."/>
        </authorList>
    </citation>
    <scope>NUCLEOTIDE SEQUENCE [LARGE SCALE GENOMIC DNA]</scope>
    <source>
        <strain evidence="2">CGMCC 1.9108</strain>
    </source>
</reference>
<keyword evidence="2" id="KW-1185">Reference proteome</keyword>
<evidence type="ECO:0000313" key="1">
    <source>
        <dbReference type="EMBL" id="SDC51972.1"/>
    </source>
</evidence>
<dbReference type="RefSeq" id="WP_176827838.1">
    <property type="nucleotide sequence ID" value="NZ_FMZV01000002.1"/>
</dbReference>
<name>A0A1G6M8Q0_9RHOB</name>
<organism evidence="1 2">
    <name type="scientific">Ruegeria marina</name>
    <dbReference type="NCBI Taxonomy" id="639004"/>
    <lineage>
        <taxon>Bacteria</taxon>
        <taxon>Pseudomonadati</taxon>
        <taxon>Pseudomonadota</taxon>
        <taxon>Alphaproteobacteria</taxon>
        <taxon>Rhodobacterales</taxon>
        <taxon>Roseobacteraceae</taxon>
        <taxon>Ruegeria</taxon>
    </lineage>
</organism>
<dbReference type="STRING" id="639004.SAMN04488239_102426"/>
<proteinExistence type="predicted"/>
<dbReference type="EMBL" id="FMZV01000002">
    <property type="protein sequence ID" value="SDC51972.1"/>
    <property type="molecule type" value="Genomic_DNA"/>
</dbReference>
<dbReference type="AlphaFoldDB" id="A0A1G6M8Q0"/>
<sequence>MNTADHSMKSRISRQEALFLLEQAWAYFTPERLIEHREERLELFQYANAR</sequence>
<dbReference type="Proteomes" id="UP000199628">
    <property type="component" value="Unassembled WGS sequence"/>
</dbReference>
<accession>A0A1G6M8Q0</accession>
<gene>
    <name evidence="1" type="ORF">SAMN04488239_102426</name>
</gene>
<evidence type="ECO:0000313" key="2">
    <source>
        <dbReference type="Proteomes" id="UP000199628"/>
    </source>
</evidence>
<protein>
    <submittedName>
        <fullName evidence="1">Uncharacterized protein</fullName>
    </submittedName>
</protein>